<dbReference type="AlphaFoldDB" id="A0A2S5TAF8"/>
<comment type="caution">
    <text evidence="2">The sequence shown here is derived from an EMBL/GenBank/DDBJ whole genome shotgun (WGS) entry which is preliminary data.</text>
</comment>
<dbReference type="GO" id="GO:0004066">
    <property type="term" value="F:asparagine synthase (glutamine-hydrolyzing) activity"/>
    <property type="evidence" value="ECO:0007669"/>
    <property type="project" value="InterPro"/>
</dbReference>
<evidence type="ECO:0000313" key="2">
    <source>
        <dbReference type="EMBL" id="PPE71991.1"/>
    </source>
</evidence>
<dbReference type="EMBL" id="PSNW01000017">
    <property type="protein sequence ID" value="PPE71991.1"/>
    <property type="molecule type" value="Genomic_DNA"/>
</dbReference>
<name>A0A2S5TAF8_9GAMM</name>
<dbReference type="GO" id="GO:0006529">
    <property type="term" value="P:asparagine biosynthetic process"/>
    <property type="evidence" value="ECO:0007669"/>
    <property type="project" value="InterPro"/>
</dbReference>
<dbReference type="SUPFAM" id="SSF52402">
    <property type="entry name" value="Adenine nucleotide alpha hydrolases-like"/>
    <property type="match status" value="1"/>
</dbReference>
<feature type="domain" description="Asparagine synthetase" evidence="1">
    <location>
        <begin position="205"/>
        <end position="568"/>
    </location>
</feature>
<keyword evidence="3" id="KW-1185">Reference proteome</keyword>
<sequence length="614" mass="69108">MQMGFPQQSQQGAECQAETGEVFLVQGSAEPRWRAGPGTRRAADAQGALLVEGAIFRIDGQRVAAPVQALLARLRERGPEAFTEVTGDFVACYVTQEAVHGFKSLTGQHQLYYREEPALFGNRLFPFHAGPPGAQWDEEYFGRHTLIVPGSQFHAECTPLAGVRRVLPGELVTLGRRVARRALVTRSYQYQLDPQQRREDVAPEILRLLRESVQDHLHAAPGADVCIEISGGLDSSFVACLVGEVTTGAKGVMFSQPNVPSHHVSEGYAREVAERYGIDLRVIPPDELPAVPQMEPAYSDEPSDFFWFGELFSEAVARMTRPGGLVFTGFGADQLFLRSPAMLPYLLQRRQWGAFLNALRPAARLMSRSPVSLAVQSLVSQIPRELYYRMARHTAKWKWDPLDVCDVNQDRLLHAPVTWLRANDRRAEYEDQRRQRERELLGDGIICDNWGYFAATRAVTAPHFARRGLKDASPFCDLRLIDYVYDHVSALLVHDFNGRYKELLREAQKGVVPESLRARANDTFVFNSFQLRYFNQAREYFHALVDDCPAGWIHAPSVRAEIEALQFGLMNASTRSVVALMGYLSWQRAFLRHAAGEWAALERLPWNGWTRGPG</sequence>
<dbReference type="Proteomes" id="UP000238220">
    <property type="component" value="Unassembled WGS sequence"/>
</dbReference>
<dbReference type="RefSeq" id="WP_104232302.1">
    <property type="nucleotide sequence ID" value="NZ_PSNW01000017.1"/>
</dbReference>
<evidence type="ECO:0000259" key="1">
    <source>
        <dbReference type="Pfam" id="PF00733"/>
    </source>
</evidence>
<proteinExistence type="predicted"/>
<gene>
    <name evidence="2" type="ORF">C3942_20850</name>
</gene>
<dbReference type="Gene3D" id="3.40.50.620">
    <property type="entry name" value="HUPs"/>
    <property type="match status" value="1"/>
</dbReference>
<organism evidence="2 3">
    <name type="scientific">Solimonas fluminis</name>
    <dbReference type="NCBI Taxonomy" id="2086571"/>
    <lineage>
        <taxon>Bacteria</taxon>
        <taxon>Pseudomonadati</taxon>
        <taxon>Pseudomonadota</taxon>
        <taxon>Gammaproteobacteria</taxon>
        <taxon>Nevskiales</taxon>
        <taxon>Nevskiaceae</taxon>
        <taxon>Solimonas</taxon>
    </lineage>
</organism>
<evidence type="ECO:0000313" key="3">
    <source>
        <dbReference type="Proteomes" id="UP000238220"/>
    </source>
</evidence>
<reference evidence="2 3" key="1">
    <citation type="submission" date="2018-02" db="EMBL/GenBank/DDBJ databases">
        <title>Genome sequencing of Solimonas sp. HR-BB.</title>
        <authorList>
            <person name="Lee Y."/>
            <person name="Jeon C.O."/>
        </authorList>
    </citation>
    <scope>NUCLEOTIDE SEQUENCE [LARGE SCALE GENOMIC DNA]</scope>
    <source>
        <strain evidence="2 3">HR-BB</strain>
    </source>
</reference>
<dbReference type="InterPro" id="IPR001962">
    <property type="entry name" value="Asn_synthase"/>
</dbReference>
<dbReference type="InterPro" id="IPR014729">
    <property type="entry name" value="Rossmann-like_a/b/a_fold"/>
</dbReference>
<protein>
    <submittedName>
        <fullName evidence="2">Asparagine synthase</fullName>
    </submittedName>
</protein>
<accession>A0A2S5TAF8</accession>
<dbReference type="Pfam" id="PF00733">
    <property type="entry name" value="Asn_synthase"/>
    <property type="match status" value="1"/>
</dbReference>